<evidence type="ECO:0000256" key="6">
    <source>
        <dbReference type="ARBA" id="ARBA00022622"/>
    </source>
</evidence>
<dbReference type="VEuPathDB" id="FungiDB:BTJ68_11086"/>
<feature type="transmembrane region" description="Helical" evidence="16">
    <location>
        <begin position="172"/>
        <end position="190"/>
    </location>
</feature>
<feature type="disulfide bond" evidence="14">
    <location>
        <begin position="72"/>
        <end position="112"/>
    </location>
</feature>
<evidence type="ECO:0000256" key="11">
    <source>
        <dbReference type="ARBA" id="ARBA00023157"/>
    </source>
</evidence>
<evidence type="ECO:0000256" key="8">
    <source>
        <dbReference type="ARBA" id="ARBA00022729"/>
    </source>
</evidence>
<feature type="transmembrane region" description="Helical" evidence="16">
    <location>
        <begin position="144"/>
        <end position="160"/>
    </location>
</feature>
<evidence type="ECO:0000256" key="7">
    <source>
        <dbReference type="ARBA" id="ARBA00022692"/>
    </source>
</evidence>
<comment type="caution">
    <text evidence="18">The sequence shown here is derived from an EMBL/GenBank/DDBJ whole genome shotgun (WGS) entry which is preliminary data.</text>
</comment>
<accession>A0A3M7H3J9</accession>
<evidence type="ECO:0000256" key="9">
    <source>
        <dbReference type="ARBA" id="ARBA00022989"/>
    </source>
</evidence>
<comment type="subcellular location">
    <subcellularLocation>
        <location evidence="2">Membrane</location>
        <topology evidence="2">Lipid-anchor</topology>
        <topology evidence="2">GPI-anchor</topology>
    </subcellularLocation>
    <subcellularLocation>
        <location evidence="1">Membrane</location>
        <topology evidence="1">Multi-pass membrane protein</topology>
    </subcellularLocation>
    <subcellularLocation>
        <location evidence="3">Secreted</location>
    </subcellularLocation>
</comment>
<dbReference type="InterPro" id="IPR008427">
    <property type="entry name" value="Extracellular_membr_CFEM_dom"/>
</dbReference>
<sequence length="491" mass="53638">MRPHDRPTTDGKMKVEALVSVISRLIQRGRLSCSTSFVAAFASLNALAMSQNTSGSAGQAALAEMAEALPSCALNCLATLIPQSTCSLTDLNCICTDPWLNQQSTVCLASNCTVVESLETKNYQEGMCGAPVRDRSATIPAVNWPLYAVAALSVAFRFLARSDWAKGAGYWWDDWSILVALCLITAGSSITTEMAHLGLGKDMWTLEPSHISDILFYFWIDEFLYIATLSITKISILSLYLRIFPSTVSNRFRIATFTLMAISIIYAVVLEFIILFSCEPIDYFWHMWGGEHEGSCLNTNAEIFAGAGVNIAIDIVILLLPIPKLLGLEVSFKKKIGICLTFLVGGFSIICSIVRLQYLVQWGNTTNPTWDYTQVAIWSSVEGAATIICACMPQMAGPVKRFYGRTVSKVSSAGTKKYGISGSSGSHALELSRRDEPSSKSNAIAKTVSVSATYDGRSQRATSEEELVGRSEVGWPTTVGYTHDYQKQWSP</sequence>
<evidence type="ECO:0000313" key="18">
    <source>
        <dbReference type="EMBL" id="RMZ07879.1"/>
    </source>
</evidence>
<dbReference type="Pfam" id="PF05730">
    <property type="entry name" value="CFEM"/>
    <property type="match status" value="1"/>
</dbReference>
<feature type="transmembrane region" description="Helical" evidence="16">
    <location>
        <begin position="223"/>
        <end position="242"/>
    </location>
</feature>
<keyword evidence="12" id="KW-0449">Lipoprotein</keyword>
<evidence type="ECO:0000256" key="14">
    <source>
        <dbReference type="PROSITE-ProRule" id="PRU01356"/>
    </source>
</evidence>
<evidence type="ECO:0000256" key="12">
    <source>
        <dbReference type="ARBA" id="ARBA00023288"/>
    </source>
</evidence>
<feature type="binding site" description="axial binding residue" evidence="14">
    <location>
        <position position="90"/>
    </location>
    <ligand>
        <name>heme</name>
        <dbReference type="ChEBI" id="CHEBI:30413"/>
    </ligand>
    <ligandPart>
        <name>Fe</name>
        <dbReference type="ChEBI" id="CHEBI:18248"/>
    </ligandPart>
</feature>
<dbReference type="GO" id="GO:0005576">
    <property type="term" value="C:extracellular region"/>
    <property type="evidence" value="ECO:0007669"/>
    <property type="project" value="UniProtKB-SubCell"/>
</dbReference>
<evidence type="ECO:0000256" key="3">
    <source>
        <dbReference type="ARBA" id="ARBA00004613"/>
    </source>
</evidence>
<feature type="transmembrane region" description="Helical" evidence="16">
    <location>
        <begin position="254"/>
        <end position="277"/>
    </location>
</feature>
<feature type="transmembrane region" description="Helical" evidence="16">
    <location>
        <begin position="372"/>
        <end position="392"/>
    </location>
</feature>
<evidence type="ECO:0000256" key="4">
    <source>
        <dbReference type="ARBA" id="ARBA00010031"/>
    </source>
</evidence>
<organism evidence="18 19">
    <name type="scientific">Hortaea werneckii</name>
    <name type="common">Black yeast</name>
    <name type="synonym">Cladosporium werneckii</name>
    <dbReference type="NCBI Taxonomy" id="91943"/>
    <lineage>
        <taxon>Eukaryota</taxon>
        <taxon>Fungi</taxon>
        <taxon>Dikarya</taxon>
        <taxon>Ascomycota</taxon>
        <taxon>Pezizomycotina</taxon>
        <taxon>Dothideomycetes</taxon>
        <taxon>Dothideomycetidae</taxon>
        <taxon>Mycosphaerellales</taxon>
        <taxon>Teratosphaeriaceae</taxon>
        <taxon>Hortaea</taxon>
    </lineage>
</organism>
<evidence type="ECO:0000256" key="5">
    <source>
        <dbReference type="ARBA" id="ARBA00022525"/>
    </source>
</evidence>
<evidence type="ECO:0000313" key="19">
    <source>
        <dbReference type="Proteomes" id="UP000281468"/>
    </source>
</evidence>
<protein>
    <recommendedName>
        <fullName evidence="17">CFEM domain-containing protein</fullName>
    </recommendedName>
</protein>
<keyword evidence="14" id="KW-0408">Iron</keyword>
<dbReference type="Proteomes" id="UP000281468">
    <property type="component" value="Unassembled WGS sequence"/>
</dbReference>
<dbReference type="PANTHER" id="PTHR33048">
    <property type="entry name" value="PTH11-LIKE INTEGRAL MEMBRANE PROTEIN (AFU_ORTHOLOGUE AFUA_5G11245)"/>
    <property type="match status" value="1"/>
</dbReference>
<keyword evidence="11 14" id="KW-1015">Disulfide bond</keyword>
<evidence type="ECO:0000256" key="2">
    <source>
        <dbReference type="ARBA" id="ARBA00004589"/>
    </source>
</evidence>
<keyword evidence="10 16" id="KW-0472">Membrane</keyword>
<feature type="region of interest" description="Disordered" evidence="15">
    <location>
        <begin position="420"/>
        <end position="442"/>
    </location>
</feature>
<feature type="transmembrane region" description="Helical" evidence="16">
    <location>
        <begin position="338"/>
        <end position="360"/>
    </location>
</feature>
<dbReference type="InterPro" id="IPR052337">
    <property type="entry name" value="SAT4-like"/>
</dbReference>
<gene>
    <name evidence="18" type="ORF">D0862_04127</name>
</gene>
<keyword evidence="14" id="KW-0479">Metal-binding</keyword>
<feature type="disulfide bond" evidence="14">
    <location>
        <begin position="95"/>
        <end position="128"/>
    </location>
</feature>
<dbReference type="AlphaFoldDB" id="A0A3M7H3J9"/>
<dbReference type="PANTHER" id="PTHR33048:SF160">
    <property type="entry name" value="SAT4 FAMILY MEMBRANE PROTEIN"/>
    <property type="match status" value="1"/>
</dbReference>
<dbReference type="EMBL" id="QWIQ01000097">
    <property type="protein sequence ID" value="RMZ07879.1"/>
    <property type="molecule type" value="Genomic_DNA"/>
</dbReference>
<dbReference type="GO" id="GO:0046872">
    <property type="term" value="F:metal ion binding"/>
    <property type="evidence" value="ECO:0007669"/>
    <property type="project" value="UniProtKB-UniRule"/>
</dbReference>
<keyword evidence="5" id="KW-0964">Secreted</keyword>
<feature type="disulfide bond" evidence="14">
    <location>
        <begin position="76"/>
        <end position="107"/>
    </location>
</feature>
<name>A0A3M7H3J9_HORWE</name>
<evidence type="ECO:0000256" key="15">
    <source>
        <dbReference type="SAM" id="MobiDB-lite"/>
    </source>
</evidence>
<evidence type="ECO:0000259" key="17">
    <source>
        <dbReference type="PROSITE" id="PS52012"/>
    </source>
</evidence>
<evidence type="ECO:0000256" key="10">
    <source>
        <dbReference type="ARBA" id="ARBA00023136"/>
    </source>
</evidence>
<evidence type="ECO:0000256" key="1">
    <source>
        <dbReference type="ARBA" id="ARBA00004141"/>
    </source>
</evidence>
<feature type="transmembrane region" description="Helical" evidence="16">
    <location>
        <begin position="303"/>
        <end position="326"/>
    </location>
</feature>
<dbReference type="InterPro" id="IPR049326">
    <property type="entry name" value="Rhodopsin_dom_fungi"/>
</dbReference>
<feature type="domain" description="CFEM" evidence="17">
    <location>
        <begin position="45"/>
        <end position="155"/>
    </location>
</feature>
<keyword evidence="14" id="KW-0349">Heme</keyword>
<evidence type="ECO:0000256" key="13">
    <source>
        <dbReference type="ARBA" id="ARBA00038359"/>
    </source>
</evidence>
<proteinExistence type="inferred from homology"/>
<dbReference type="SMART" id="SM00747">
    <property type="entry name" value="CFEM"/>
    <property type="match status" value="1"/>
</dbReference>
<keyword evidence="6" id="KW-0325">Glycoprotein</keyword>
<feature type="disulfide bond" evidence="14">
    <location>
        <begin position="86"/>
        <end position="93"/>
    </location>
</feature>
<keyword evidence="8" id="KW-0732">Signal</keyword>
<dbReference type="Pfam" id="PF20684">
    <property type="entry name" value="Fung_rhodopsin"/>
    <property type="match status" value="1"/>
</dbReference>
<dbReference type="GO" id="GO:0098552">
    <property type="term" value="C:side of membrane"/>
    <property type="evidence" value="ECO:0007669"/>
    <property type="project" value="UniProtKB-KW"/>
</dbReference>
<keyword evidence="9 16" id="KW-1133">Transmembrane helix</keyword>
<evidence type="ECO:0000256" key="16">
    <source>
        <dbReference type="SAM" id="Phobius"/>
    </source>
</evidence>
<comment type="similarity">
    <text evidence="13">Belongs to the SAT4 family.</text>
</comment>
<dbReference type="PROSITE" id="PS52012">
    <property type="entry name" value="CFEM"/>
    <property type="match status" value="1"/>
</dbReference>
<comment type="similarity">
    <text evidence="4">Belongs to the RBT5 family.</text>
</comment>
<reference evidence="18 19" key="1">
    <citation type="journal article" date="2018" name="BMC Genomics">
        <title>Genomic evidence for intraspecific hybridization in a clonal and extremely halotolerant yeast.</title>
        <authorList>
            <person name="Gostincar C."/>
            <person name="Stajich J.E."/>
            <person name="Zupancic J."/>
            <person name="Zalar P."/>
            <person name="Gunde-Cimerman N."/>
        </authorList>
    </citation>
    <scope>NUCLEOTIDE SEQUENCE [LARGE SCALE GENOMIC DNA]</scope>
    <source>
        <strain evidence="18 19">EXF-171</strain>
    </source>
</reference>
<keyword evidence="7 16" id="KW-0812">Transmembrane</keyword>
<keyword evidence="6" id="KW-0336">GPI-anchor</keyword>